<gene>
    <name evidence="2" type="ORF">PCOR1329_LOCUS10462</name>
</gene>
<name>A0ABN9QBY7_9DINO</name>
<protein>
    <submittedName>
        <fullName evidence="2">Uncharacterized protein</fullName>
    </submittedName>
</protein>
<evidence type="ECO:0000256" key="1">
    <source>
        <dbReference type="SAM" id="MobiDB-lite"/>
    </source>
</evidence>
<accession>A0ABN9QBY7</accession>
<dbReference type="Proteomes" id="UP001189429">
    <property type="component" value="Unassembled WGS sequence"/>
</dbReference>
<feature type="non-terminal residue" evidence="2">
    <location>
        <position position="1"/>
    </location>
</feature>
<sequence length="319" mass="33202">ALLAEPLLPPPHCGGLPRSSAAPSAAPSPDGPREPDGGPQACPCGRPQPAACCAGAQHDGPHSAAAQVRARRARRGERVPARQGAGRAPAARLHRCRGCGRQGRHFPAPGVRPVHAGLQCPAGSPSAAVELRSARHRRGIRVLRDGGPRARRGPTPRGGRVACVEEGRAARRGGPRTRLLCALLGRGAAVASARRGRAPCRAGDAGQRRPHGCRRRATGVGEQFCSSERACGGKPPGWSCRWDGGQCIATAELEILGVRHSLAGVPRGNEQEAIAAASLRILWYLQCPGYENALELDPAAPAATARDIPAAPAEWLEGR</sequence>
<proteinExistence type="predicted"/>
<feature type="region of interest" description="Disordered" evidence="1">
    <location>
        <begin position="1"/>
        <end position="42"/>
    </location>
</feature>
<reference evidence="2" key="1">
    <citation type="submission" date="2023-10" db="EMBL/GenBank/DDBJ databases">
        <authorList>
            <person name="Chen Y."/>
            <person name="Shah S."/>
            <person name="Dougan E. K."/>
            <person name="Thang M."/>
            <person name="Chan C."/>
        </authorList>
    </citation>
    <scope>NUCLEOTIDE SEQUENCE [LARGE SCALE GENOMIC DNA]</scope>
</reference>
<evidence type="ECO:0000313" key="3">
    <source>
        <dbReference type="Proteomes" id="UP001189429"/>
    </source>
</evidence>
<comment type="caution">
    <text evidence="2">The sequence shown here is derived from an EMBL/GenBank/DDBJ whole genome shotgun (WGS) entry which is preliminary data.</text>
</comment>
<evidence type="ECO:0000313" key="2">
    <source>
        <dbReference type="EMBL" id="CAK0803178.1"/>
    </source>
</evidence>
<feature type="compositionally biased region" description="Low complexity" evidence="1">
    <location>
        <begin position="13"/>
        <end position="28"/>
    </location>
</feature>
<feature type="region of interest" description="Disordered" evidence="1">
    <location>
        <begin position="54"/>
        <end position="89"/>
    </location>
</feature>
<organism evidence="2 3">
    <name type="scientific">Prorocentrum cordatum</name>
    <dbReference type="NCBI Taxonomy" id="2364126"/>
    <lineage>
        <taxon>Eukaryota</taxon>
        <taxon>Sar</taxon>
        <taxon>Alveolata</taxon>
        <taxon>Dinophyceae</taxon>
        <taxon>Prorocentrales</taxon>
        <taxon>Prorocentraceae</taxon>
        <taxon>Prorocentrum</taxon>
    </lineage>
</organism>
<dbReference type="EMBL" id="CAUYUJ010002969">
    <property type="protein sequence ID" value="CAK0803178.1"/>
    <property type="molecule type" value="Genomic_DNA"/>
</dbReference>
<keyword evidence="3" id="KW-1185">Reference proteome</keyword>